<dbReference type="AlphaFoldDB" id="A0A9P8D8M2"/>
<feature type="non-terminal residue" evidence="1">
    <location>
        <position position="175"/>
    </location>
</feature>
<accession>A0A9P8D8M2</accession>
<evidence type="ECO:0000313" key="1">
    <source>
        <dbReference type="EMBL" id="KAG9497349.1"/>
    </source>
</evidence>
<sequence>AIVFCNSDSDSEPDCFRPIFDLPAISNTFEKKNLAQFSGKTGQLVNSRINDQFIASTTTGKTYKELLEGSQIVNDGFLNALSDLYKVLPAENRQPVGSLWTEASKKYNPGGNALGLDVEKKGTYIAWAEVIEWSGDEHNEAVFKWIEDTTWAIANATQKAGLYDPFTYKGDAAGF</sequence>
<dbReference type="Proteomes" id="UP000827133">
    <property type="component" value="Unassembled WGS sequence"/>
</dbReference>
<organism evidence="1 2">
    <name type="scientific">Fusarium musae</name>
    <dbReference type="NCBI Taxonomy" id="1042133"/>
    <lineage>
        <taxon>Eukaryota</taxon>
        <taxon>Fungi</taxon>
        <taxon>Dikarya</taxon>
        <taxon>Ascomycota</taxon>
        <taxon>Pezizomycotina</taxon>
        <taxon>Sordariomycetes</taxon>
        <taxon>Hypocreomycetidae</taxon>
        <taxon>Hypocreales</taxon>
        <taxon>Nectriaceae</taxon>
        <taxon>Fusarium</taxon>
    </lineage>
</organism>
<proteinExistence type="predicted"/>
<dbReference type="RefSeq" id="XP_044676349.1">
    <property type="nucleotide sequence ID" value="XM_044829674.1"/>
</dbReference>
<protein>
    <submittedName>
        <fullName evidence="1">Uncharacterized protein</fullName>
    </submittedName>
</protein>
<dbReference type="KEGG" id="fmu:J7337_012144"/>
<name>A0A9P8D8M2_9HYPO</name>
<keyword evidence="2" id="KW-1185">Reference proteome</keyword>
<comment type="caution">
    <text evidence="1">The sequence shown here is derived from an EMBL/GenBank/DDBJ whole genome shotgun (WGS) entry which is preliminary data.</text>
</comment>
<reference evidence="1" key="1">
    <citation type="journal article" date="2021" name="Mol. Plant Microbe Interact.">
        <title>Telomere to telomere genome assembly of Fusarium musae F31, causal agent of crown rot disease of banana.</title>
        <authorList>
            <person name="Degradi L."/>
            <person name="Tava V."/>
            <person name="Kunova A."/>
            <person name="Cortesi P."/>
            <person name="Saracchi M."/>
            <person name="Pasquali M."/>
        </authorList>
    </citation>
    <scope>NUCLEOTIDE SEQUENCE</scope>
    <source>
        <strain evidence="1">F31</strain>
    </source>
</reference>
<dbReference type="EMBL" id="JAHBCI010000009">
    <property type="protein sequence ID" value="KAG9497349.1"/>
    <property type="molecule type" value="Genomic_DNA"/>
</dbReference>
<evidence type="ECO:0000313" key="2">
    <source>
        <dbReference type="Proteomes" id="UP000827133"/>
    </source>
</evidence>
<dbReference type="GeneID" id="68320000"/>
<gene>
    <name evidence="1" type="ORF">J7337_012144</name>
</gene>